<comment type="caution">
    <text evidence="1">The sequence shown here is derived from an EMBL/GenBank/DDBJ whole genome shotgun (WGS) entry which is preliminary data.</text>
</comment>
<accession>A0AAV7LQD5</accession>
<dbReference type="Proteomes" id="UP001066276">
    <property type="component" value="Chromosome 11"/>
</dbReference>
<evidence type="ECO:0000313" key="1">
    <source>
        <dbReference type="EMBL" id="KAJ1091123.1"/>
    </source>
</evidence>
<protein>
    <submittedName>
        <fullName evidence="1">Uncharacterized protein</fullName>
    </submittedName>
</protein>
<dbReference type="AlphaFoldDB" id="A0AAV7LQD5"/>
<evidence type="ECO:0000313" key="2">
    <source>
        <dbReference type="Proteomes" id="UP001066276"/>
    </source>
</evidence>
<sequence length="104" mass="11849">MLCIWHASSWGETPAEFSRRFAQHMQTAQRHPSSVCAQRARDFQLPATPRRPVRAWAQRNGAQRRSALGLQRHGEPRLSDRAREQMHAAQRLMQCLAPACGTSM</sequence>
<dbReference type="EMBL" id="JANPWB010000015">
    <property type="protein sequence ID" value="KAJ1091123.1"/>
    <property type="molecule type" value="Genomic_DNA"/>
</dbReference>
<gene>
    <name evidence="1" type="ORF">NDU88_004250</name>
</gene>
<organism evidence="1 2">
    <name type="scientific">Pleurodeles waltl</name>
    <name type="common">Iberian ribbed newt</name>
    <dbReference type="NCBI Taxonomy" id="8319"/>
    <lineage>
        <taxon>Eukaryota</taxon>
        <taxon>Metazoa</taxon>
        <taxon>Chordata</taxon>
        <taxon>Craniata</taxon>
        <taxon>Vertebrata</taxon>
        <taxon>Euteleostomi</taxon>
        <taxon>Amphibia</taxon>
        <taxon>Batrachia</taxon>
        <taxon>Caudata</taxon>
        <taxon>Salamandroidea</taxon>
        <taxon>Salamandridae</taxon>
        <taxon>Pleurodelinae</taxon>
        <taxon>Pleurodeles</taxon>
    </lineage>
</organism>
<keyword evidence="2" id="KW-1185">Reference proteome</keyword>
<name>A0AAV7LQD5_PLEWA</name>
<proteinExistence type="predicted"/>
<reference evidence="1" key="1">
    <citation type="journal article" date="2022" name="bioRxiv">
        <title>Sequencing and chromosome-scale assembly of the giantPleurodeles waltlgenome.</title>
        <authorList>
            <person name="Brown T."/>
            <person name="Elewa A."/>
            <person name="Iarovenko S."/>
            <person name="Subramanian E."/>
            <person name="Araus A.J."/>
            <person name="Petzold A."/>
            <person name="Susuki M."/>
            <person name="Suzuki K.-i.T."/>
            <person name="Hayashi T."/>
            <person name="Toyoda A."/>
            <person name="Oliveira C."/>
            <person name="Osipova E."/>
            <person name="Leigh N.D."/>
            <person name="Simon A."/>
            <person name="Yun M.H."/>
        </authorList>
    </citation>
    <scope>NUCLEOTIDE SEQUENCE</scope>
    <source>
        <strain evidence="1">20211129_DDA</strain>
        <tissue evidence="1">Liver</tissue>
    </source>
</reference>